<dbReference type="InterPro" id="IPR009582">
    <property type="entry name" value="Spc2/SPCS2"/>
</dbReference>
<feature type="region of interest" description="Disordered" evidence="9">
    <location>
        <begin position="222"/>
        <end position="245"/>
    </location>
</feature>
<feature type="transmembrane region" description="Helical" evidence="10">
    <location>
        <begin position="58"/>
        <end position="76"/>
    </location>
</feature>
<evidence type="ECO:0000256" key="7">
    <source>
        <dbReference type="ARBA" id="ARBA00023136"/>
    </source>
</evidence>
<evidence type="ECO:0000256" key="3">
    <source>
        <dbReference type="ARBA" id="ARBA00017057"/>
    </source>
</evidence>
<comment type="similarity">
    <text evidence="2">Belongs to the SPCS2 family.</text>
</comment>
<keyword evidence="12" id="KW-1185">Reference proteome</keyword>
<dbReference type="GO" id="GO:0045047">
    <property type="term" value="P:protein targeting to ER"/>
    <property type="evidence" value="ECO:0007669"/>
    <property type="project" value="TreeGrafter"/>
</dbReference>
<dbReference type="Proteomes" id="UP001203852">
    <property type="component" value="Unassembled WGS sequence"/>
</dbReference>
<evidence type="ECO:0000256" key="5">
    <source>
        <dbReference type="ARBA" id="ARBA00022824"/>
    </source>
</evidence>
<keyword evidence="7 10" id="KW-0472">Membrane</keyword>
<evidence type="ECO:0000256" key="10">
    <source>
        <dbReference type="SAM" id="Phobius"/>
    </source>
</evidence>
<evidence type="ECO:0000256" key="1">
    <source>
        <dbReference type="ARBA" id="ARBA00004477"/>
    </source>
</evidence>
<name>A0AAN6DZQ8_9EURO</name>
<evidence type="ECO:0000256" key="8">
    <source>
        <dbReference type="ARBA" id="ARBA00045608"/>
    </source>
</evidence>
<proteinExistence type="inferred from homology"/>
<accession>A0AAN6DZQ8</accession>
<keyword evidence="5" id="KW-0256">Endoplasmic reticulum</keyword>
<comment type="subcellular location">
    <subcellularLocation>
        <location evidence="1">Endoplasmic reticulum membrane</location>
        <topology evidence="1">Multi-pass membrane protein</topology>
    </subcellularLocation>
</comment>
<protein>
    <recommendedName>
        <fullName evidence="3">Signal peptidase complex subunit 2</fullName>
    </recommendedName>
</protein>
<dbReference type="EMBL" id="MU404353">
    <property type="protein sequence ID" value="KAI1613865.1"/>
    <property type="molecule type" value="Genomic_DNA"/>
</dbReference>
<keyword evidence="6 10" id="KW-1133">Transmembrane helix</keyword>
<dbReference type="PANTHER" id="PTHR13085">
    <property type="entry name" value="MICROSOMAL SIGNAL PEPTIDASE 25 KDA SUBUNIT"/>
    <property type="match status" value="1"/>
</dbReference>
<dbReference type="AlphaFoldDB" id="A0AAN6DZQ8"/>
<organism evidence="11 12">
    <name type="scientific">Exophiala viscosa</name>
    <dbReference type="NCBI Taxonomy" id="2486360"/>
    <lineage>
        <taxon>Eukaryota</taxon>
        <taxon>Fungi</taxon>
        <taxon>Dikarya</taxon>
        <taxon>Ascomycota</taxon>
        <taxon>Pezizomycotina</taxon>
        <taxon>Eurotiomycetes</taxon>
        <taxon>Chaetothyriomycetidae</taxon>
        <taxon>Chaetothyriales</taxon>
        <taxon>Herpotrichiellaceae</taxon>
        <taxon>Exophiala</taxon>
    </lineage>
</organism>
<dbReference type="Pfam" id="PF06703">
    <property type="entry name" value="SPC25"/>
    <property type="match status" value="1"/>
</dbReference>
<dbReference type="PANTHER" id="PTHR13085:SF0">
    <property type="entry name" value="SIGNAL PEPTIDASE COMPLEX SUBUNIT 2"/>
    <property type="match status" value="1"/>
</dbReference>
<evidence type="ECO:0000256" key="2">
    <source>
        <dbReference type="ARBA" id="ARBA00007324"/>
    </source>
</evidence>
<gene>
    <name evidence="11" type="ORF">EDD36DRAFT_417722</name>
</gene>
<reference evidence="11" key="1">
    <citation type="journal article" date="2022" name="bioRxiv">
        <title>Deciphering the potential niche of two novel black yeast fungi from a biological soil crust based on their genomes, phenotypes, and melanin regulation.</title>
        <authorList>
            <consortium name="DOE Joint Genome Institute"/>
            <person name="Carr E.C."/>
            <person name="Barton Q."/>
            <person name="Grambo S."/>
            <person name="Sullivan M."/>
            <person name="Renfro C.M."/>
            <person name="Kuo A."/>
            <person name="Pangilinan J."/>
            <person name="Lipzen A."/>
            <person name="Keymanesh K."/>
            <person name="Savage E."/>
            <person name="Barry K."/>
            <person name="Grigoriev I.V."/>
            <person name="Riekhof W.R."/>
            <person name="Harris S.S."/>
        </authorList>
    </citation>
    <scope>NUCLEOTIDE SEQUENCE</scope>
    <source>
        <strain evidence="11">JF 03-4F</strain>
    </source>
</reference>
<keyword evidence="4 10" id="KW-0812">Transmembrane</keyword>
<evidence type="ECO:0000256" key="6">
    <source>
        <dbReference type="ARBA" id="ARBA00022989"/>
    </source>
</evidence>
<feature type="transmembrane region" description="Helical" evidence="10">
    <location>
        <begin position="96"/>
        <end position="119"/>
    </location>
</feature>
<comment type="function">
    <text evidence="8">Component of the signal peptidase complex (SPC) which catalyzes the cleavage of N-terminal signal sequences from nascent proteins as they are translocated into the lumen of the endoplasmic reticulum. Enhances the enzymatic activity of SPC and facilitates the interactions between different components of the translocation site.</text>
</comment>
<dbReference type="GO" id="GO:0006465">
    <property type="term" value="P:signal peptide processing"/>
    <property type="evidence" value="ECO:0007669"/>
    <property type="project" value="InterPro"/>
</dbReference>
<feature type="compositionally biased region" description="Polar residues" evidence="9">
    <location>
        <begin position="222"/>
        <end position="232"/>
    </location>
</feature>
<dbReference type="GO" id="GO:0005787">
    <property type="term" value="C:signal peptidase complex"/>
    <property type="evidence" value="ECO:0007669"/>
    <property type="project" value="InterPro"/>
</dbReference>
<sequence>MSSPPQKVSLYSANANIRPDQRAVQTDLKNATDDAIAPYLTSLPKPYTFKQQHYTTNVRLILGYTAVIIAAILFYADWKLGWDATKAYTGPACTAYFVLNGALTYWIWAVEAGTIFVGTREGGQKLTLKSSSQKYKPLYKLKVAYQAPSGKKWENKEVEGSFTQWFNTHGYLQKKELQAWLAENIEVLGVARSEGKSTIEVETPMTTTAAIDDATLAAMSFSSGTENSSAPVTPSAKKGRGKKKT</sequence>
<comment type="caution">
    <text evidence="11">The sequence shown here is derived from an EMBL/GenBank/DDBJ whole genome shotgun (WGS) entry which is preliminary data.</text>
</comment>
<evidence type="ECO:0000313" key="12">
    <source>
        <dbReference type="Proteomes" id="UP001203852"/>
    </source>
</evidence>
<evidence type="ECO:0000256" key="9">
    <source>
        <dbReference type="SAM" id="MobiDB-lite"/>
    </source>
</evidence>
<evidence type="ECO:0000313" key="11">
    <source>
        <dbReference type="EMBL" id="KAI1613865.1"/>
    </source>
</evidence>
<evidence type="ECO:0000256" key="4">
    <source>
        <dbReference type="ARBA" id="ARBA00022692"/>
    </source>
</evidence>